<evidence type="ECO:0000256" key="4">
    <source>
        <dbReference type="ARBA" id="ARBA00022448"/>
    </source>
</evidence>
<evidence type="ECO:0000256" key="16">
    <source>
        <dbReference type="ARBA" id="ARBA00032586"/>
    </source>
</evidence>
<dbReference type="FunFam" id="2.30.29.30:FF:000001">
    <property type="entry name" value="Erythrocyte membrane protein band 4.1"/>
    <property type="match status" value="1"/>
</dbReference>
<dbReference type="CDD" id="cd17105">
    <property type="entry name" value="FERM_F1_EPB41"/>
    <property type="match status" value="1"/>
</dbReference>
<evidence type="ECO:0000256" key="6">
    <source>
        <dbReference type="ARBA" id="ARBA00022553"/>
    </source>
</evidence>
<evidence type="ECO:0000313" key="20">
    <source>
        <dbReference type="Proteomes" id="UP000504639"/>
    </source>
</evidence>
<evidence type="ECO:0000256" key="13">
    <source>
        <dbReference type="ARBA" id="ARBA00023306"/>
    </source>
</evidence>
<dbReference type="PANTHER" id="PTHR23280:SF12">
    <property type="entry name" value="PROTEIN 4.1"/>
    <property type="match status" value="1"/>
</dbReference>
<keyword evidence="5" id="KW-0963">Cytoplasm</keyword>
<evidence type="ECO:0000256" key="15">
    <source>
        <dbReference type="ARBA" id="ARBA00030419"/>
    </source>
</evidence>
<feature type="compositionally biased region" description="Low complexity" evidence="17">
    <location>
        <begin position="27"/>
        <end position="54"/>
    </location>
</feature>
<dbReference type="PRINTS" id="PR00935">
    <property type="entry name" value="BAND41"/>
</dbReference>
<evidence type="ECO:0000256" key="3">
    <source>
        <dbReference type="ARBA" id="ARBA00004544"/>
    </source>
</evidence>
<dbReference type="CTD" id="2035"/>
<accession>A0A6J3E9R5</accession>
<comment type="subcellular location">
    <subcellularLocation>
        <location evidence="3">Cytoplasm</location>
        <location evidence="3">Cell cortex</location>
    </subcellularLocation>
    <subcellularLocation>
        <location evidence="2">Cytoplasm</location>
        <location evidence="2">Cytoskeleton</location>
    </subcellularLocation>
    <subcellularLocation>
        <location evidence="1">Nucleus</location>
    </subcellularLocation>
</comment>
<dbReference type="Pfam" id="PF04382">
    <property type="entry name" value="SAB"/>
    <property type="match status" value="1"/>
</dbReference>
<evidence type="ECO:0000256" key="17">
    <source>
        <dbReference type="SAM" id="MobiDB-lite"/>
    </source>
</evidence>
<dbReference type="GO" id="GO:0005516">
    <property type="term" value="F:calmodulin binding"/>
    <property type="evidence" value="ECO:0007669"/>
    <property type="project" value="UniProtKB-KW"/>
</dbReference>
<keyword evidence="18" id="KW-0812">Transmembrane</keyword>
<evidence type="ECO:0000256" key="12">
    <source>
        <dbReference type="ARBA" id="ARBA00023242"/>
    </source>
</evidence>
<feature type="compositionally biased region" description="Basic and acidic residues" evidence="17">
    <location>
        <begin position="59"/>
        <end position="69"/>
    </location>
</feature>
<keyword evidence="8" id="KW-0498">Mitosis</keyword>
<organism evidence="20 21">
    <name type="scientific">Aythya fuligula</name>
    <name type="common">Tufted duck</name>
    <name type="synonym">Anas fuligula</name>
    <dbReference type="NCBI Taxonomy" id="219594"/>
    <lineage>
        <taxon>Eukaryota</taxon>
        <taxon>Metazoa</taxon>
        <taxon>Chordata</taxon>
        <taxon>Craniata</taxon>
        <taxon>Vertebrata</taxon>
        <taxon>Euteleostomi</taxon>
        <taxon>Archelosauria</taxon>
        <taxon>Archosauria</taxon>
        <taxon>Dinosauria</taxon>
        <taxon>Saurischia</taxon>
        <taxon>Theropoda</taxon>
        <taxon>Coelurosauria</taxon>
        <taxon>Aves</taxon>
        <taxon>Neognathae</taxon>
        <taxon>Galloanserae</taxon>
        <taxon>Anseriformes</taxon>
        <taxon>Anatidae</taxon>
        <taxon>Aythyinae</taxon>
        <taxon>Aythya</taxon>
    </lineage>
</organism>
<dbReference type="PRINTS" id="PR00661">
    <property type="entry name" value="ERMFAMILY"/>
</dbReference>
<dbReference type="Pfam" id="PF08736">
    <property type="entry name" value="FA"/>
    <property type="match status" value="1"/>
</dbReference>
<dbReference type="InterPro" id="IPR007477">
    <property type="entry name" value="SAB_dom"/>
</dbReference>
<dbReference type="SUPFAM" id="SSF54236">
    <property type="entry name" value="Ubiquitin-like"/>
    <property type="match status" value="1"/>
</dbReference>
<dbReference type="PROSITE" id="PS00661">
    <property type="entry name" value="FERM_2"/>
    <property type="match status" value="1"/>
</dbReference>
<dbReference type="GO" id="GO:0030866">
    <property type="term" value="P:cortical actin cytoskeleton organization"/>
    <property type="evidence" value="ECO:0007669"/>
    <property type="project" value="InterPro"/>
</dbReference>
<dbReference type="SMART" id="SM01196">
    <property type="entry name" value="FERM_C"/>
    <property type="match status" value="1"/>
</dbReference>
<reference evidence="20" key="1">
    <citation type="submission" date="2024-06" db="UniProtKB">
        <authorList>
            <consortium name="RefSeq"/>
        </authorList>
    </citation>
    <scope>NUCLEOTIDE SEQUENCE [LARGE SCALE GENOMIC DNA]</scope>
</reference>
<evidence type="ECO:0000256" key="2">
    <source>
        <dbReference type="ARBA" id="ARBA00004245"/>
    </source>
</evidence>
<dbReference type="SUPFAM" id="SSF50729">
    <property type="entry name" value="PH domain-like"/>
    <property type="match status" value="1"/>
</dbReference>
<evidence type="ECO:0000256" key="11">
    <source>
        <dbReference type="ARBA" id="ARBA00023212"/>
    </source>
</evidence>
<reference evidence="21" key="2">
    <citation type="submission" date="2025-08" db="UniProtKB">
        <authorList>
            <consortium name="RefSeq"/>
        </authorList>
    </citation>
    <scope>IDENTIFICATION</scope>
    <source>
        <tissue evidence="21">Lung</tissue>
    </source>
</reference>
<dbReference type="Pfam" id="PF09380">
    <property type="entry name" value="FERM_C"/>
    <property type="match status" value="1"/>
</dbReference>
<feature type="compositionally biased region" description="Polar residues" evidence="17">
    <location>
        <begin position="141"/>
        <end position="150"/>
    </location>
</feature>
<keyword evidence="10" id="KW-0009">Actin-binding</keyword>
<evidence type="ECO:0000256" key="9">
    <source>
        <dbReference type="ARBA" id="ARBA00022860"/>
    </source>
</evidence>
<keyword evidence="11" id="KW-0206">Cytoskeleton</keyword>
<keyword evidence="9" id="KW-0112">Calmodulin-binding</keyword>
<dbReference type="GO" id="GO:0005634">
    <property type="term" value="C:nucleus"/>
    <property type="evidence" value="ECO:0007669"/>
    <property type="project" value="UniProtKB-SubCell"/>
</dbReference>
<dbReference type="GO" id="GO:0003779">
    <property type="term" value="F:actin binding"/>
    <property type="evidence" value="ECO:0007669"/>
    <property type="project" value="UniProtKB-KW"/>
</dbReference>
<evidence type="ECO:0000256" key="18">
    <source>
        <dbReference type="SAM" id="Phobius"/>
    </source>
</evidence>
<evidence type="ECO:0000256" key="7">
    <source>
        <dbReference type="ARBA" id="ARBA00022618"/>
    </source>
</evidence>
<keyword evidence="4" id="KW-0813">Transport</keyword>
<dbReference type="InterPro" id="IPR011993">
    <property type="entry name" value="PH-like_dom_sf"/>
</dbReference>
<dbReference type="GeneID" id="116498051"/>
<dbReference type="SMART" id="SM01195">
    <property type="entry name" value="FA"/>
    <property type="match status" value="1"/>
</dbReference>
<dbReference type="AlphaFoldDB" id="A0A6J3E9R5"/>
<dbReference type="GO" id="GO:0031032">
    <property type="term" value="P:actomyosin structure organization"/>
    <property type="evidence" value="ECO:0007669"/>
    <property type="project" value="TreeGrafter"/>
</dbReference>
<dbReference type="CDD" id="cd14473">
    <property type="entry name" value="FERM_B-lobe"/>
    <property type="match status" value="1"/>
</dbReference>
<dbReference type="InterPro" id="IPR014847">
    <property type="entry name" value="FA"/>
</dbReference>
<dbReference type="PROSITE" id="PS00660">
    <property type="entry name" value="FERM_1"/>
    <property type="match status" value="1"/>
</dbReference>
<keyword evidence="7" id="KW-0132">Cell division</keyword>
<evidence type="ECO:0000313" key="21">
    <source>
        <dbReference type="RefSeq" id="XP_032058133.1"/>
    </source>
</evidence>
<dbReference type="PIRSF" id="PIRSF002304">
    <property type="entry name" value="Membrane_skeletal_4_1"/>
    <property type="match status" value="1"/>
</dbReference>
<dbReference type="Pfam" id="PF00373">
    <property type="entry name" value="FERM_M"/>
    <property type="match status" value="1"/>
</dbReference>
<keyword evidence="6" id="KW-0597">Phosphoprotein</keyword>
<feature type="domain" description="FERM" evidence="19">
    <location>
        <begin position="208"/>
        <end position="489"/>
    </location>
</feature>
<keyword evidence="13" id="KW-0131">Cell cycle</keyword>
<dbReference type="InterPro" id="IPR029071">
    <property type="entry name" value="Ubiquitin-like_domsf"/>
</dbReference>
<protein>
    <recommendedName>
        <fullName evidence="14">Protein 4.1</fullName>
    </recommendedName>
    <alternativeName>
        <fullName evidence="15">Band 4.1</fullName>
    </alternativeName>
    <alternativeName>
        <fullName evidence="16">Erythrocyte membrane protein band 4.1</fullName>
    </alternativeName>
</protein>
<name>A0A6J3E9R5_AYTFU</name>
<dbReference type="CDD" id="cd13184">
    <property type="entry name" value="FERM_C_4_1_family"/>
    <property type="match status" value="1"/>
</dbReference>
<dbReference type="Gene3D" id="1.20.80.10">
    <property type="match status" value="1"/>
</dbReference>
<feature type="compositionally biased region" description="Basic and acidic residues" evidence="17">
    <location>
        <begin position="151"/>
        <end position="197"/>
    </location>
</feature>
<dbReference type="Gene3D" id="2.30.29.30">
    <property type="entry name" value="Pleckstrin-homology domain (PH domain)/Phosphotyrosine-binding domain (PTB)"/>
    <property type="match status" value="1"/>
</dbReference>
<keyword evidence="20" id="KW-1185">Reference proteome</keyword>
<feature type="region of interest" description="Disordered" evidence="17">
    <location>
        <begin position="1"/>
        <end position="198"/>
    </location>
</feature>
<dbReference type="InterPro" id="IPR021187">
    <property type="entry name" value="EPB4.1_FERM_F1"/>
</dbReference>
<gene>
    <name evidence="21" type="primary">EPB41</name>
</gene>
<dbReference type="SUPFAM" id="SSF47031">
    <property type="entry name" value="Second domain of FERM"/>
    <property type="match status" value="1"/>
</dbReference>
<dbReference type="SMART" id="SM00295">
    <property type="entry name" value="B41"/>
    <property type="match status" value="1"/>
</dbReference>
<dbReference type="RefSeq" id="XP_032058133.1">
    <property type="nucleotide sequence ID" value="XM_032202242.1"/>
</dbReference>
<evidence type="ECO:0000259" key="19">
    <source>
        <dbReference type="PROSITE" id="PS50057"/>
    </source>
</evidence>
<dbReference type="GO" id="GO:0005856">
    <property type="term" value="C:cytoskeleton"/>
    <property type="evidence" value="ECO:0007669"/>
    <property type="project" value="UniProtKB-SubCell"/>
</dbReference>
<dbReference type="InterPro" id="IPR014352">
    <property type="entry name" value="FERM/acyl-CoA-bd_prot_sf"/>
</dbReference>
<evidence type="ECO:0000256" key="5">
    <source>
        <dbReference type="ARBA" id="ARBA00022490"/>
    </source>
</evidence>
<dbReference type="Gene3D" id="3.10.20.90">
    <property type="entry name" value="Phosphatidylinositol 3-kinase Catalytic Subunit, Chain A, domain 1"/>
    <property type="match status" value="1"/>
</dbReference>
<dbReference type="GO" id="GO:0005886">
    <property type="term" value="C:plasma membrane"/>
    <property type="evidence" value="ECO:0007669"/>
    <property type="project" value="TreeGrafter"/>
</dbReference>
<dbReference type="InterPro" id="IPR035963">
    <property type="entry name" value="FERM_2"/>
</dbReference>
<feature type="region of interest" description="Disordered" evidence="17">
    <location>
        <begin position="631"/>
        <end position="654"/>
    </location>
</feature>
<dbReference type="GO" id="GO:0005938">
    <property type="term" value="C:cell cortex"/>
    <property type="evidence" value="ECO:0007669"/>
    <property type="project" value="UniProtKB-SubCell"/>
</dbReference>
<dbReference type="FunFam" id="3.10.20.90:FF:000002">
    <property type="entry name" value="Erythrocyte protein band 4.1-like 3"/>
    <property type="match status" value="1"/>
</dbReference>
<dbReference type="Pfam" id="PF09379">
    <property type="entry name" value="FERM_N"/>
    <property type="match status" value="1"/>
</dbReference>
<evidence type="ECO:0000256" key="14">
    <source>
        <dbReference type="ARBA" id="ARBA00023658"/>
    </source>
</evidence>
<dbReference type="InterPro" id="IPR000798">
    <property type="entry name" value="Ez/rad/moesin-like"/>
</dbReference>
<feature type="transmembrane region" description="Helical" evidence="18">
    <location>
        <begin position="844"/>
        <end position="863"/>
    </location>
</feature>
<keyword evidence="18" id="KW-1133">Transmembrane helix</keyword>
<dbReference type="InterPro" id="IPR000299">
    <property type="entry name" value="FERM_domain"/>
</dbReference>
<dbReference type="GO" id="GO:0051301">
    <property type="term" value="P:cell division"/>
    <property type="evidence" value="ECO:0007669"/>
    <property type="project" value="UniProtKB-KW"/>
</dbReference>
<keyword evidence="12" id="KW-0539">Nucleus</keyword>
<dbReference type="Proteomes" id="UP000504639">
    <property type="component" value="Chromosome 23"/>
</dbReference>
<dbReference type="InterPro" id="IPR019748">
    <property type="entry name" value="FERM_central"/>
</dbReference>
<dbReference type="InterPro" id="IPR019747">
    <property type="entry name" value="FERM_CS"/>
</dbReference>
<evidence type="ECO:0000256" key="8">
    <source>
        <dbReference type="ARBA" id="ARBA00022776"/>
    </source>
</evidence>
<dbReference type="InterPro" id="IPR019749">
    <property type="entry name" value="Band_41_domain"/>
</dbReference>
<proteinExistence type="predicted"/>
<dbReference type="FunFam" id="1.20.80.10:FF:000001">
    <property type="entry name" value="Erythrocyte membrane protein band 4.1"/>
    <property type="match status" value="1"/>
</dbReference>
<sequence>MTTEKGPAADTESSEQQQAKEEEEGAAETPKGEASPEEGAQQAAEGQKQKASGGDTQEEPGKKERRATEGRGLSRLFSSFLRRPKSQVSEEDKDPDAPTEGGGDQKDVGLGASPDEEILVKAPIAAPEPELKTDPSLDLHSLSSAETQPAQEERREDQEPDSRDLEGKEGGEAKEECTKPEPKQETPETKADKDLKAAQRAVKRHRNMYCKVVLLDDTIFECAVDKHAKGQDLLKKVCDHLNLLEEDYFGLAIWDTPTSRTWLDPAKEIKKQVHGGPWDFTFNVKFYPPDPAQLTEDITRYYLCLQLRQDIVTGRLPCSFATLALLGSYTVQSELGDYDPDLHSADYISEFKLAPNQTKELEEKVMELHKTYRSMTPAQADLEFLENAKKLSMYGVDLHQAKDLEGVDITLGVCSSGLLVYKDKLRINRFPWPKVLKISYKRSSFFIKIRPGEQEQYESTIGFKLPSYRAAKKLWKVCVEHHTFFRLTSTEAIPKSRFLALGSKFRYSGRTQAQTRQASAMIDRPAPQFERTASKRASRSLDGAKRATQKVEFRAVEEEKQEEVVVVEVPEPKPADQFREKPAVAVITPERSPRPTSAPAIAQSHLAEAVPAKPDAKEAIAVSKAEKEAVKAETKREEIPPERAKAEPADASKVRKTHIEVTVPTTNGDQPQQQPAEKEEELIRMRKKRSKRLDGENIYIRHSNLMLEDLDKTQEEIKKHHANISELKKNFMESVPEPRPSEWDKRLSTHSPFRTLNVNGQIPTGADGVKKVTVLSSERQQTQERPLLVQDEDKLKKQEIPTETAFPRQASEETLPKVSIPIPEEQKSLKKCQLYSSIFPSPRIPFMMSFLVVIALTIWWLLFL</sequence>
<dbReference type="InterPro" id="IPR018979">
    <property type="entry name" value="FERM_N"/>
</dbReference>
<dbReference type="PROSITE" id="PS50057">
    <property type="entry name" value="FERM_3"/>
    <property type="match status" value="1"/>
</dbReference>
<evidence type="ECO:0000256" key="1">
    <source>
        <dbReference type="ARBA" id="ARBA00004123"/>
    </source>
</evidence>
<dbReference type="InterPro" id="IPR018980">
    <property type="entry name" value="FERM_PH-like_C"/>
</dbReference>
<evidence type="ECO:0000256" key="10">
    <source>
        <dbReference type="ARBA" id="ARBA00023203"/>
    </source>
</evidence>
<keyword evidence="18" id="KW-0472">Membrane</keyword>
<dbReference type="PANTHER" id="PTHR23280">
    <property type="entry name" value="4.1 G PROTEIN"/>
    <property type="match status" value="1"/>
</dbReference>